<dbReference type="Proteomes" id="UP000663877">
    <property type="component" value="Unassembled WGS sequence"/>
</dbReference>
<dbReference type="EMBL" id="CAJNOM010000991">
    <property type="protein sequence ID" value="CAF1584297.1"/>
    <property type="molecule type" value="Genomic_DNA"/>
</dbReference>
<keyword evidence="1" id="KW-1133">Transmembrane helix</keyword>
<sequence>MVYICKRRLSRHRFVTILLILSSFSIILYLIQSDPTIIKAITNIKGNDARLFCILIHTDSKHEQFIQLSNITWGQRCYKTGIARFRREQKSDDDFDVPQLSYYVNLWKRILIVMRDSISSNEYISNNDLLIIVPAPTFVFHEKLPLLLSSYSNDSQLPLIIVHEQHEASAYILNGQALDLIRNTQLMDSCLRHLHPAAREKHLWKCVRDAFHERYTQTKCENDQCFIQYHEDQVTLAHIKNGYCYGQYLHKCRSLALFYPTTVGDFITLEFFKYRLKPKPSHDLL</sequence>
<dbReference type="Proteomes" id="UP000663832">
    <property type="component" value="Unassembled WGS sequence"/>
</dbReference>
<keyword evidence="1" id="KW-0472">Membrane</keyword>
<evidence type="ECO:0000313" key="3">
    <source>
        <dbReference type="EMBL" id="CAF1319844.1"/>
    </source>
</evidence>
<evidence type="ECO:0000313" key="4">
    <source>
        <dbReference type="EMBL" id="CAF1575089.1"/>
    </source>
</evidence>
<evidence type="ECO:0000313" key="7">
    <source>
        <dbReference type="Proteomes" id="UP000663877"/>
    </source>
</evidence>
<dbReference type="EMBL" id="CAJNOM010000884">
    <property type="protein sequence ID" value="CAF1575089.1"/>
    <property type="molecule type" value="Genomic_DNA"/>
</dbReference>
<feature type="transmembrane region" description="Helical" evidence="1">
    <location>
        <begin position="12"/>
        <end position="31"/>
    </location>
</feature>
<evidence type="ECO:0000313" key="5">
    <source>
        <dbReference type="EMBL" id="CAF1584297.1"/>
    </source>
</evidence>
<gene>
    <name evidence="2" type="ORF">BJG266_LOCUS32204</name>
    <name evidence="3" type="ORF">BJG266_LOCUS33285</name>
    <name evidence="4" type="ORF">QVE165_LOCUS49278</name>
    <name evidence="5" type="ORF">QVE165_LOCUS50446</name>
</gene>
<accession>A0A815DXV6</accession>
<dbReference type="EMBL" id="CAJNOI010000523">
    <property type="protein sequence ID" value="CAF1299505.1"/>
    <property type="molecule type" value="Genomic_DNA"/>
</dbReference>
<evidence type="ECO:0000256" key="1">
    <source>
        <dbReference type="SAM" id="Phobius"/>
    </source>
</evidence>
<evidence type="ECO:0000313" key="2">
    <source>
        <dbReference type="EMBL" id="CAF1299505.1"/>
    </source>
</evidence>
<dbReference type="EMBL" id="CAJNOI010000627">
    <property type="protein sequence ID" value="CAF1319844.1"/>
    <property type="molecule type" value="Genomic_DNA"/>
</dbReference>
<reference evidence="2" key="1">
    <citation type="submission" date="2021-02" db="EMBL/GenBank/DDBJ databases">
        <authorList>
            <person name="Nowell W R."/>
        </authorList>
    </citation>
    <scope>NUCLEOTIDE SEQUENCE</scope>
</reference>
<proteinExistence type="predicted"/>
<keyword evidence="6" id="KW-1185">Reference proteome</keyword>
<dbReference type="AlphaFoldDB" id="A0A815DXV6"/>
<dbReference type="OrthoDB" id="9982566at2759"/>
<evidence type="ECO:0000313" key="6">
    <source>
        <dbReference type="Proteomes" id="UP000663832"/>
    </source>
</evidence>
<keyword evidence="1" id="KW-0812">Transmembrane</keyword>
<protein>
    <submittedName>
        <fullName evidence="2">Uncharacterized protein</fullName>
    </submittedName>
</protein>
<name>A0A815DXV6_9BILA</name>
<comment type="caution">
    <text evidence="2">The sequence shown here is derived from an EMBL/GenBank/DDBJ whole genome shotgun (WGS) entry which is preliminary data.</text>
</comment>
<organism evidence="2 7">
    <name type="scientific">Adineta steineri</name>
    <dbReference type="NCBI Taxonomy" id="433720"/>
    <lineage>
        <taxon>Eukaryota</taxon>
        <taxon>Metazoa</taxon>
        <taxon>Spiralia</taxon>
        <taxon>Gnathifera</taxon>
        <taxon>Rotifera</taxon>
        <taxon>Eurotatoria</taxon>
        <taxon>Bdelloidea</taxon>
        <taxon>Adinetida</taxon>
        <taxon>Adinetidae</taxon>
        <taxon>Adineta</taxon>
    </lineage>
</organism>